<dbReference type="AlphaFoldDB" id="A0A8J3RFM0"/>
<organism evidence="1 2">
    <name type="scientific">Sphaerimonospora thailandensis</name>
    <dbReference type="NCBI Taxonomy" id="795644"/>
    <lineage>
        <taxon>Bacteria</taxon>
        <taxon>Bacillati</taxon>
        <taxon>Actinomycetota</taxon>
        <taxon>Actinomycetes</taxon>
        <taxon>Streptosporangiales</taxon>
        <taxon>Streptosporangiaceae</taxon>
        <taxon>Sphaerimonospora</taxon>
    </lineage>
</organism>
<keyword evidence="2" id="KW-1185">Reference proteome</keyword>
<dbReference type="Proteomes" id="UP000610966">
    <property type="component" value="Unassembled WGS sequence"/>
</dbReference>
<proteinExistence type="predicted"/>
<evidence type="ECO:0000313" key="2">
    <source>
        <dbReference type="Proteomes" id="UP000610966"/>
    </source>
</evidence>
<reference evidence="1" key="1">
    <citation type="submission" date="2021-01" db="EMBL/GenBank/DDBJ databases">
        <title>Whole genome shotgun sequence of Sphaerimonospora thailandensis NBRC 107569.</title>
        <authorList>
            <person name="Komaki H."/>
            <person name="Tamura T."/>
        </authorList>
    </citation>
    <scope>NUCLEOTIDE SEQUENCE</scope>
    <source>
        <strain evidence="1">NBRC 107569</strain>
    </source>
</reference>
<gene>
    <name evidence="1" type="ORF">Mth01_51170</name>
</gene>
<accession>A0A8J3RFM0</accession>
<name>A0A8J3RFM0_9ACTN</name>
<evidence type="ECO:0000313" key="1">
    <source>
        <dbReference type="EMBL" id="GIH72864.1"/>
    </source>
</evidence>
<comment type="caution">
    <text evidence="1">The sequence shown here is derived from an EMBL/GenBank/DDBJ whole genome shotgun (WGS) entry which is preliminary data.</text>
</comment>
<sequence>MDLIDEVGKLLVELEADEYGLGLAAATDHDGLGLDALLADTRDRLAELSSGGGQWFDAHKFRHATMLPLLVQLDAQLDSGWSIERPPISGECQKVGVADLPSGADWAVRTTCMGGNGYGYGGFPRQYQGLETAF</sequence>
<protein>
    <submittedName>
        <fullName evidence="1">Uncharacterized protein</fullName>
    </submittedName>
</protein>
<dbReference type="EMBL" id="BOOG01000064">
    <property type="protein sequence ID" value="GIH72864.1"/>
    <property type="molecule type" value="Genomic_DNA"/>
</dbReference>